<dbReference type="Proteomes" id="UP000242381">
    <property type="component" value="Unassembled WGS sequence"/>
</dbReference>
<dbReference type="EMBL" id="KV921693">
    <property type="protein sequence ID" value="ORE12360.1"/>
    <property type="molecule type" value="Genomic_DNA"/>
</dbReference>
<proteinExistence type="predicted"/>
<evidence type="ECO:0000313" key="2">
    <source>
        <dbReference type="Proteomes" id="UP000242381"/>
    </source>
</evidence>
<protein>
    <submittedName>
        <fullName evidence="1">Uncharacterized protein</fullName>
    </submittedName>
</protein>
<organism evidence="1 2">
    <name type="scientific">Rhizopus microsporus</name>
    <dbReference type="NCBI Taxonomy" id="58291"/>
    <lineage>
        <taxon>Eukaryota</taxon>
        <taxon>Fungi</taxon>
        <taxon>Fungi incertae sedis</taxon>
        <taxon>Mucoromycota</taxon>
        <taxon>Mucoromycotina</taxon>
        <taxon>Mucoromycetes</taxon>
        <taxon>Mucorales</taxon>
        <taxon>Mucorineae</taxon>
        <taxon>Rhizopodaceae</taxon>
        <taxon>Rhizopus</taxon>
    </lineage>
</organism>
<dbReference type="AlphaFoldDB" id="A0A1X0RK46"/>
<accession>A0A1X0RK46</accession>
<sequence>MVVFQCFHVCCPKSMLVNQRIHIAIVHLTRISCSFTCYASLHDQFTAVMLH</sequence>
<reference evidence="1 2" key="1">
    <citation type="journal article" date="2016" name="Proc. Natl. Acad. Sci. U.S.A.">
        <title>Lipid metabolic changes in an early divergent fungus govern the establishment of a mutualistic symbiosis with endobacteria.</title>
        <authorList>
            <person name="Lastovetsky O.A."/>
            <person name="Gaspar M.L."/>
            <person name="Mondo S.J."/>
            <person name="LaButti K.M."/>
            <person name="Sandor L."/>
            <person name="Grigoriev I.V."/>
            <person name="Henry S.A."/>
            <person name="Pawlowska T.E."/>
        </authorList>
    </citation>
    <scope>NUCLEOTIDE SEQUENCE [LARGE SCALE GENOMIC DNA]</scope>
    <source>
        <strain evidence="1 2">ATCC 11559</strain>
    </source>
</reference>
<evidence type="ECO:0000313" key="1">
    <source>
        <dbReference type="EMBL" id="ORE12360.1"/>
    </source>
</evidence>
<name>A0A1X0RK46_RHIZD</name>
<gene>
    <name evidence="1" type="ORF">BCV71DRAFT_191199</name>
</gene>